<dbReference type="NCBIfam" id="TIGR00756">
    <property type="entry name" value="PPR"/>
    <property type="match status" value="2"/>
</dbReference>
<evidence type="ECO:0000313" key="4">
    <source>
        <dbReference type="EMBL" id="KAE8734033.1"/>
    </source>
</evidence>
<gene>
    <name evidence="4" type="ORF">F3Y22_tig00000778pilonHSYRG00016</name>
</gene>
<dbReference type="InterPro" id="IPR011990">
    <property type="entry name" value="TPR-like_helical_dom_sf"/>
</dbReference>
<reference evidence="4" key="1">
    <citation type="submission" date="2019-09" db="EMBL/GenBank/DDBJ databases">
        <title>Draft genome information of white flower Hibiscus syriacus.</title>
        <authorList>
            <person name="Kim Y.-M."/>
        </authorList>
    </citation>
    <scope>NUCLEOTIDE SEQUENCE [LARGE SCALE GENOMIC DNA]</scope>
    <source>
        <strain evidence="4">YM2019G1</strain>
    </source>
</reference>
<protein>
    <recommendedName>
        <fullName evidence="6">Pentatricopeptide repeat-containing protein</fullName>
    </recommendedName>
</protein>
<feature type="repeat" description="PPR" evidence="3">
    <location>
        <begin position="9"/>
        <end position="43"/>
    </location>
</feature>
<keyword evidence="2" id="KW-0677">Repeat</keyword>
<dbReference type="InterPro" id="IPR002885">
    <property type="entry name" value="PPR_rpt"/>
</dbReference>
<accession>A0A6A3CXC7</accession>
<evidence type="ECO:0000256" key="1">
    <source>
        <dbReference type="ARBA" id="ARBA00007626"/>
    </source>
</evidence>
<evidence type="ECO:0000256" key="3">
    <source>
        <dbReference type="PROSITE-ProRule" id="PRU00708"/>
    </source>
</evidence>
<dbReference type="EMBL" id="VEPZ02000074">
    <property type="protein sequence ID" value="KAE8734033.1"/>
    <property type="molecule type" value="Genomic_DNA"/>
</dbReference>
<dbReference type="PANTHER" id="PTHR47939:SF5">
    <property type="entry name" value="PENTACOTRIPEPTIDE-REPEAT REGION OF PRORP DOMAIN-CONTAINING PROTEIN"/>
    <property type="match status" value="1"/>
</dbReference>
<dbReference type="Pfam" id="PF01535">
    <property type="entry name" value="PPR"/>
    <property type="match status" value="1"/>
</dbReference>
<keyword evidence="5" id="KW-1185">Reference proteome</keyword>
<name>A0A6A3CXC7_HIBSY</name>
<dbReference type="AlphaFoldDB" id="A0A6A3CXC7"/>
<evidence type="ECO:0000256" key="2">
    <source>
        <dbReference type="ARBA" id="ARBA00022737"/>
    </source>
</evidence>
<comment type="caution">
    <text evidence="4">The sequence shown here is derived from an EMBL/GenBank/DDBJ whole genome shotgun (WGS) entry which is preliminary data.</text>
</comment>
<dbReference type="InterPro" id="IPR050667">
    <property type="entry name" value="PPR-containing_protein"/>
</dbReference>
<evidence type="ECO:0008006" key="6">
    <source>
        <dbReference type="Google" id="ProtNLM"/>
    </source>
</evidence>
<proteinExistence type="inferred from homology"/>
<feature type="repeat" description="PPR" evidence="3">
    <location>
        <begin position="44"/>
        <end position="78"/>
    </location>
</feature>
<comment type="similarity">
    <text evidence="1">Belongs to the PPR family. P subfamily.</text>
</comment>
<dbReference type="PANTHER" id="PTHR47939">
    <property type="entry name" value="MEMBRANE-ASSOCIATED SALT-INDUCIBLE PROTEIN-LIKE"/>
    <property type="match status" value="1"/>
</dbReference>
<dbReference type="PROSITE" id="PS51375">
    <property type="entry name" value="PPR"/>
    <property type="match status" value="2"/>
</dbReference>
<sequence>MKAKNLTPTVISYTTMIKGYVAVGQVDVGLRLFEEMKCFGIKPNATTYSTILPGLCDAGKTNEAKTILKEMLERYVAPKDNSIFFKLLNSQCKSGDLNAAADLLKAMIRLSIPTEAGHYGVLIENFC</sequence>
<dbReference type="Proteomes" id="UP000436088">
    <property type="component" value="Unassembled WGS sequence"/>
</dbReference>
<dbReference type="Gene3D" id="1.25.40.10">
    <property type="entry name" value="Tetratricopeptide repeat domain"/>
    <property type="match status" value="1"/>
</dbReference>
<organism evidence="4 5">
    <name type="scientific">Hibiscus syriacus</name>
    <name type="common">Rose of Sharon</name>
    <dbReference type="NCBI Taxonomy" id="106335"/>
    <lineage>
        <taxon>Eukaryota</taxon>
        <taxon>Viridiplantae</taxon>
        <taxon>Streptophyta</taxon>
        <taxon>Embryophyta</taxon>
        <taxon>Tracheophyta</taxon>
        <taxon>Spermatophyta</taxon>
        <taxon>Magnoliopsida</taxon>
        <taxon>eudicotyledons</taxon>
        <taxon>Gunneridae</taxon>
        <taxon>Pentapetalae</taxon>
        <taxon>rosids</taxon>
        <taxon>malvids</taxon>
        <taxon>Malvales</taxon>
        <taxon>Malvaceae</taxon>
        <taxon>Malvoideae</taxon>
        <taxon>Hibiscus</taxon>
    </lineage>
</organism>
<dbReference type="Pfam" id="PF13041">
    <property type="entry name" value="PPR_2"/>
    <property type="match status" value="1"/>
</dbReference>
<evidence type="ECO:0000313" key="5">
    <source>
        <dbReference type="Proteomes" id="UP000436088"/>
    </source>
</evidence>